<reference evidence="8" key="1">
    <citation type="submission" date="2021-04" db="EMBL/GenBank/DDBJ databases">
        <title>Genome based classification of Actinospica acidithermotolerans sp. nov., an actinobacterium isolated from an Indonesian hot spring.</title>
        <authorList>
            <person name="Kusuma A.B."/>
            <person name="Putra K.E."/>
            <person name="Nafisah S."/>
            <person name="Loh J."/>
            <person name="Nouioui I."/>
            <person name="Goodfellow M."/>
        </authorList>
    </citation>
    <scope>NUCLEOTIDE SEQUENCE</scope>
    <source>
        <strain evidence="8">MGRD01-02</strain>
    </source>
</reference>
<evidence type="ECO:0000256" key="1">
    <source>
        <dbReference type="ARBA" id="ARBA00004651"/>
    </source>
</evidence>
<keyword evidence="5 6" id="KW-0472">Membrane</keyword>
<dbReference type="Proteomes" id="UP000676325">
    <property type="component" value="Unassembled WGS sequence"/>
</dbReference>
<feature type="transmembrane region" description="Helical" evidence="6">
    <location>
        <begin position="134"/>
        <end position="151"/>
    </location>
</feature>
<feature type="transmembrane region" description="Helical" evidence="6">
    <location>
        <begin position="290"/>
        <end position="313"/>
    </location>
</feature>
<evidence type="ECO:0000313" key="9">
    <source>
        <dbReference type="Proteomes" id="UP000676325"/>
    </source>
</evidence>
<feature type="transmembrane region" description="Helical" evidence="6">
    <location>
        <begin position="213"/>
        <end position="231"/>
    </location>
</feature>
<keyword evidence="9" id="KW-1185">Reference proteome</keyword>
<feature type="transmembrane region" description="Helical" evidence="6">
    <location>
        <begin position="187"/>
        <end position="207"/>
    </location>
</feature>
<dbReference type="InterPro" id="IPR011701">
    <property type="entry name" value="MFS"/>
</dbReference>
<dbReference type="PANTHER" id="PTHR42718:SF9">
    <property type="entry name" value="MAJOR FACILITATOR SUPERFAMILY MULTIDRUG TRANSPORTER MFSC"/>
    <property type="match status" value="1"/>
</dbReference>
<dbReference type="PANTHER" id="PTHR42718">
    <property type="entry name" value="MAJOR FACILITATOR SUPERFAMILY MULTIDRUG TRANSPORTER MFSC"/>
    <property type="match status" value="1"/>
</dbReference>
<feature type="transmembrane region" description="Helical" evidence="6">
    <location>
        <begin position="350"/>
        <end position="372"/>
    </location>
</feature>
<sequence length="464" mass="46808">MPRPFARPGALVGLLVLVELFSGTLQGAFPILLPHLATALHFSAGAQALVSGVNFLVAGVTVPLGSRLGDLLGHRRLLLATLAITCFGYVLSAAARSLPLLLVGQAFAGVLSCWLPLEFALLRDRLGEERGGRAVGLLVGSLTLGTIVGDVARPGLWVLAVLPALSLLAVWAFAPESATRAVGRIDVPGAALLVTGLGLMFGCFSSVGKSTGPLLTGALFLGAVAVLALFVRQELRTHSPTVDVRMLARRATAPVFGLSFLLGVVLYGAQSPTLSFQAANPHSVGYGLNAGSQLLGLLSLPAVLAAMIGALTAHRLALRFGPRSLLATGFAISAIGYVAIAANHGSAASFIAPSAIAGFGGGVGLSVLPGLLMRRMPADQTGIGTGVYNTLKTLAGAAAGAVGAAALDSLVLRPGVPAESAYVTIWAGCAVLCALGVPVALALRASHDDASEVSLLGSQPSPAA</sequence>
<evidence type="ECO:0000313" key="8">
    <source>
        <dbReference type="EMBL" id="MBR7828503.1"/>
    </source>
</evidence>
<organism evidence="8 9">
    <name type="scientific">Actinospica acidithermotolerans</name>
    <dbReference type="NCBI Taxonomy" id="2828514"/>
    <lineage>
        <taxon>Bacteria</taxon>
        <taxon>Bacillati</taxon>
        <taxon>Actinomycetota</taxon>
        <taxon>Actinomycetes</taxon>
        <taxon>Catenulisporales</taxon>
        <taxon>Actinospicaceae</taxon>
        <taxon>Actinospica</taxon>
    </lineage>
</organism>
<proteinExistence type="predicted"/>
<feature type="domain" description="Major facilitator superfamily (MFS) profile" evidence="7">
    <location>
        <begin position="11"/>
        <end position="448"/>
    </location>
</feature>
<evidence type="ECO:0000256" key="4">
    <source>
        <dbReference type="ARBA" id="ARBA00022989"/>
    </source>
</evidence>
<feature type="transmembrane region" description="Helical" evidence="6">
    <location>
        <begin position="424"/>
        <end position="443"/>
    </location>
</feature>
<evidence type="ECO:0000259" key="7">
    <source>
        <dbReference type="PROSITE" id="PS50850"/>
    </source>
</evidence>
<dbReference type="AlphaFoldDB" id="A0A941ED87"/>
<feature type="transmembrane region" description="Helical" evidence="6">
    <location>
        <begin position="101"/>
        <end position="122"/>
    </location>
</feature>
<protein>
    <submittedName>
        <fullName evidence="8">MFS transporter</fullName>
    </submittedName>
</protein>
<dbReference type="Pfam" id="PF07690">
    <property type="entry name" value="MFS_1"/>
    <property type="match status" value="1"/>
</dbReference>
<dbReference type="InterPro" id="IPR036259">
    <property type="entry name" value="MFS_trans_sf"/>
</dbReference>
<dbReference type="SUPFAM" id="SSF103473">
    <property type="entry name" value="MFS general substrate transporter"/>
    <property type="match status" value="1"/>
</dbReference>
<feature type="transmembrane region" description="Helical" evidence="6">
    <location>
        <begin position="157"/>
        <end position="175"/>
    </location>
</feature>
<evidence type="ECO:0000256" key="3">
    <source>
        <dbReference type="ARBA" id="ARBA00022692"/>
    </source>
</evidence>
<feature type="transmembrane region" description="Helical" evidence="6">
    <location>
        <begin position="325"/>
        <end position="344"/>
    </location>
</feature>
<evidence type="ECO:0000256" key="5">
    <source>
        <dbReference type="ARBA" id="ARBA00023136"/>
    </source>
</evidence>
<feature type="transmembrane region" description="Helical" evidence="6">
    <location>
        <begin position="251"/>
        <end position="270"/>
    </location>
</feature>
<name>A0A941ED87_9ACTN</name>
<dbReference type="Gene3D" id="1.20.1250.20">
    <property type="entry name" value="MFS general substrate transporter like domains"/>
    <property type="match status" value="2"/>
</dbReference>
<comment type="subcellular location">
    <subcellularLocation>
        <location evidence="1">Cell membrane</location>
        <topology evidence="1">Multi-pass membrane protein</topology>
    </subcellularLocation>
</comment>
<comment type="caution">
    <text evidence="8">The sequence shown here is derived from an EMBL/GenBank/DDBJ whole genome shotgun (WGS) entry which is preliminary data.</text>
</comment>
<keyword evidence="4 6" id="KW-1133">Transmembrane helix</keyword>
<gene>
    <name evidence="8" type="ORF">KDK95_19485</name>
</gene>
<dbReference type="PROSITE" id="PS50850">
    <property type="entry name" value="MFS"/>
    <property type="match status" value="1"/>
</dbReference>
<keyword evidence="3 6" id="KW-0812">Transmembrane</keyword>
<feature type="transmembrane region" description="Helical" evidence="6">
    <location>
        <begin position="77"/>
        <end position="95"/>
    </location>
</feature>
<dbReference type="InterPro" id="IPR020846">
    <property type="entry name" value="MFS_dom"/>
</dbReference>
<feature type="transmembrane region" description="Helical" evidence="6">
    <location>
        <begin position="393"/>
        <end position="412"/>
    </location>
</feature>
<dbReference type="GO" id="GO:0022857">
    <property type="term" value="F:transmembrane transporter activity"/>
    <property type="evidence" value="ECO:0007669"/>
    <property type="project" value="InterPro"/>
</dbReference>
<evidence type="ECO:0000256" key="2">
    <source>
        <dbReference type="ARBA" id="ARBA00022448"/>
    </source>
</evidence>
<accession>A0A941ED87</accession>
<dbReference type="EMBL" id="JAGSOH010000058">
    <property type="protein sequence ID" value="MBR7828503.1"/>
    <property type="molecule type" value="Genomic_DNA"/>
</dbReference>
<feature type="transmembrane region" description="Helical" evidence="6">
    <location>
        <begin position="43"/>
        <end position="65"/>
    </location>
</feature>
<evidence type="ECO:0000256" key="6">
    <source>
        <dbReference type="SAM" id="Phobius"/>
    </source>
</evidence>
<keyword evidence="2" id="KW-0813">Transport</keyword>
<dbReference type="RefSeq" id="WP_212519637.1">
    <property type="nucleotide sequence ID" value="NZ_JAGSOH010000058.1"/>
</dbReference>
<dbReference type="GO" id="GO:0005886">
    <property type="term" value="C:plasma membrane"/>
    <property type="evidence" value="ECO:0007669"/>
    <property type="project" value="UniProtKB-SubCell"/>
</dbReference>